<evidence type="ECO:0000256" key="1">
    <source>
        <dbReference type="ARBA" id="ARBA00008072"/>
    </source>
</evidence>
<dbReference type="InParanoid" id="E9E2V2"/>
<dbReference type="SUPFAM" id="SSF50129">
    <property type="entry name" value="GroES-like"/>
    <property type="match status" value="1"/>
</dbReference>
<dbReference type="Pfam" id="PF08240">
    <property type="entry name" value="ADH_N"/>
    <property type="match status" value="1"/>
</dbReference>
<dbReference type="OMA" id="GKEANHQ"/>
<dbReference type="PANTHER" id="PTHR45348:SF3">
    <property type="entry name" value="ENOYL REDUCTASE (ER) DOMAIN-CONTAINING PROTEIN"/>
    <property type="match status" value="1"/>
</dbReference>
<accession>E9E2V2</accession>
<dbReference type="AlphaFoldDB" id="E9E2V2"/>
<protein>
    <submittedName>
        <fullName evidence="4">Alcohol dehydrogenase, putative</fullName>
    </submittedName>
</protein>
<evidence type="ECO:0000259" key="3">
    <source>
        <dbReference type="SMART" id="SM00829"/>
    </source>
</evidence>
<dbReference type="Gene3D" id="3.90.180.10">
    <property type="entry name" value="Medium-chain alcohol dehydrogenases, catalytic domain"/>
    <property type="match status" value="1"/>
</dbReference>
<dbReference type="HOGENOM" id="CLU_026673_16_5_1"/>
<dbReference type="GO" id="GO:0016651">
    <property type="term" value="F:oxidoreductase activity, acting on NAD(P)H"/>
    <property type="evidence" value="ECO:0007669"/>
    <property type="project" value="InterPro"/>
</dbReference>
<dbReference type="InterPro" id="IPR036291">
    <property type="entry name" value="NAD(P)-bd_dom_sf"/>
</dbReference>
<keyword evidence="2" id="KW-0560">Oxidoreductase</keyword>
<evidence type="ECO:0000313" key="5">
    <source>
        <dbReference type="Proteomes" id="UP000002499"/>
    </source>
</evidence>
<keyword evidence="5" id="KW-1185">Reference proteome</keyword>
<gene>
    <name evidence="4" type="ORF">MAC_04200</name>
</gene>
<dbReference type="eggNOG" id="KOG1198">
    <property type="taxonomic scope" value="Eukaryota"/>
</dbReference>
<dbReference type="SUPFAM" id="SSF51735">
    <property type="entry name" value="NAD(P)-binding Rossmann-fold domains"/>
    <property type="match status" value="1"/>
</dbReference>
<dbReference type="InterPro" id="IPR047122">
    <property type="entry name" value="Trans-enoyl_RdTase-like"/>
</dbReference>
<proteinExistence type="inferred from homology"/>
<dbReference type="InterPro" id="IPR011032">
    <property type="entry name" value="GroES-like_sf"/>
</dbReference>
<dbReference type="OrthoDB" id="9992527at2759"/>
<dbReference type="CDD" id="cd08249">
    <property type="entry name" value="enoyl_reductase_like"/>
    <property type="match status" value="1"/>
</dbReference>
<feature type="domain" description="Enoyl reductase (ER)" evidence="3">
    <location>
        <begin position="12"/>
        <end position="349"/>
    </location>
</feature>
<dbReference type="Proteomes" id="UP000002499">
    <property type="component" value="Unassembled WGS sequence"/>
</dbReference>
<comment type="similarity">
    <text evidence="1">Belongs to the zinc-containing alcohol dehydrogenase family.</text>
</comment>
<dbReference type="EMBL" id="GL698496">
    <property type="protein sequence ID" value="EFY89768.1"/>
    <property type="molecule type" value="Genomic_DNA"/>
</dbReference>
<organism evidence="5">
    <name type="scientific">Metarhizium acridum (strain CQMa 102)</name>
    <dbReference type="NCBI Taxonomy" id="655827"/>
    <lineage>
        <taxon>Eukaryota</taxon>
        <taxon>Fungi</taxon>
        <taxon>Dikarya</taxon>
        <taxon>Ascomycota</taxon>
        <taxon>Pezizomycotina</taxon>
        <taxon>Sordariomycetes</taxon>
        <taxon>Hypocreomycetidae</taxon>
        <taxon>Hypocreales</taxon>
        <taxon>Clavicipitaceae</taxon>
        <taxon>Metarhizium</taxon>
    </lineage>
</organism>
<evidence type="ECO:0000256" key="2">
    <source>
        <dbReference type="ARBA" id="ARBA00023002"/>
    </source>
</evidence>
<dbReference type="InterPro" id="IPR020843">
    <property type="entry name" value="ER"/>
</dbReference>
<dbReference type="PANTHER" id="PTHR45348">
    <property type="entry name" value="HYPOTHETICAL OXIDOREDUCTASE (EUROFUNG)"/>
    <property type="match status" value="1"/>
</dbReference>
<sequence length="381" mass="41417">MLPTTQKAVAIASPRSPLIEITVPVHAPSPSEITLKVSYTASTPLDLHRADGGLLITTYPSQSGSGGASGTIVAVGTDVHALQVGDKVSVFAFHGGKEANHQEYITCAAYLASKIPIGISEQQAATVNVNLCTVFHSLTRDLGLALPWPAEQQPRRNEAVLVWGASSSVGLYAVQVLRHWGYANVLAVSGASHHAHLEDLGARKCFDYRRGVAAVVDQILAEGRTPFILDCIGSWEGSLAPLKRIARRGDRVAVMLPVIVRDASVSEEPVYEMDIAKVGGWEGGVEVRGVRTHFYLEEYLQPEIVPTLLAHGIVQPNRYREIEGKDMVERAQKALDELRNRSVSGERLVWRVSDDTTHRHSLAFLYDSVLYPTSFVATLSV</sequence>
<dbReference type="SMART" id="SM00829">
    <property type="entry name" value="PKS_ER"/>
    <property type="match status" value="1"/>
</dbReference>
<name>E9E2V2_METAQ</name>
<dbReference type="InterPro" id="IPR013154">
    <property type="entry name" value="ADH-like_N"/>
</dbReference>
<evidence type="ECO:0000313" key="4">
    <source>
        <dbReference type="EMBL" id="EFY89768.1"/>
    </source>
</evidence>
<dbReference type="Gene3D" id="3.40.50.720">
    <property type="entry name" value="NAD(P)-binding Rossmann-like Domain"/>
    <property type="match status" value="1"/>
</dbReference>
<reference evidence="4 5" key="1">
    <citation type="journal article" date="2011" name="PLoS Genet.">
        <title>Genome sequencing and comparative transcriptomics of the model entomopathogenic fungi Metarhizium anisopliae and M. acridum.</title>
        <authorList>
            <person name="Gao Q."/>
            <person name="Jin K."/>
            <person name="Ying S.H."/>
            <person name="Zhang Y."/>
            <person name="Xiao G."/>
            <person name="Shang Y."/>
            <person name="Duan Z."/>
            <person name="Hu X."/>
            <person name="Xie X.Q."/>
            <person name="Zhou G."/>
            <person name="Peng G."/>
            <person name="Luo Z."/>
            <person name="Huang W."/>
            <person name="Wang B."/>
            <person name="Fang W."/>
            <person name="Wang S."/>
            <person name="Zhong Y."/>
            <person name="Ma L.J."/>
            <person name="St Leger R.J."/>
            <person name="Zhao G.P."/>
            <person name="Pei Y."/>
            <person name="Feng M.G."/>
            <person name="Xia Y."/>
            <person name="Wang C."/>
        </authorList>
    </citation>
    <scope>NUCLEOTIDE SEQUENCE [LARGE SCALE GENOMIC DNA]</scope>
    <source>
        <strain evidence="4 5">CQMa 102</strain>
    </source>
</reference>